<protein>
    <recommendedName>
        <fullName evidence="3">thioredoxin-dependent peroxiredoxin</fullName>
        <ecNumber evidence="3">1.11.1.24</ecNumber>
    </recommendedName>
    <alternativeName>
        <fullName evidence="9">Thioredoxin peroxidase</fullName>
    </alternativeName>
</protein>
<evidence type="ECO:0000256" key="9">
    <source>
        <dbReference type="ARBA" id="ARBA00032824"/>
    </source>
</evidence>
<dbReference type="FunFam" id="3.40.30.10:FF:000007">
    <property type="entry name" value="Thioredoxin-dependent thiol peroxidase"/>
    <property type="match status" value="1"/>
</dbReference>
<evidence type="ECO:0000256" key="2">
    <source>
        <dbReference type="ARBA" id="ARBA00011245"/>
    </source>
</evidence>
<dbReference type="InterPro" id="IPR050627">
    <property type="entry name" value="Nitroreductase/BluB"/>
</dbReference>
<evidence type="ECO:0000313" key="13">
    <source>
        <dbReference type="EMBL" id="KPJ48971.1"/>
    </source>
</evidence>
<dbReference type="PATRIC" id="fig|1703771.3.peg.655"/>
<evidence type="ECO:0000256" key="3">
    <source>
        <dbReference type="ARBA" id="ARBA00013017"/>
    </source>
</evidence>
<keyword evidence="6" id="KW-0560">Oxidoreductase</keyword>
<dbReference type="Pfam" id="PF00881">
    <property type="entry name" value="Nitroreductase"/>
    <property type="match status" value="2"/>
</dbReference>
<sequence>MDFELPGHTGQNINSKDYRGRYIILYFYPKASTPGCTREAKDFSGRMRQFEKLDSVVFGVSPDQPRIQARFIESESLAVTMLSDSELKLAQEFGVVKDGKRIVRSTFLIDRTGVVRSQWKGVRVEGHVEEVLQVLRQLYQADHELNPIIAVRRARRALSTEPIPEEDLTRIVEAAHLAPSCFNNQPWRFVIAQGESLEAVKDALPDANYWAKRAPAIIAVSSHRDLDCKLSDGRDYFLFCCGLAVENLVLQATQMGFIAHPIAGYRPVEVKEALHIPQEYVLITLVIVGKPGDIDVLNEKHREVELSGRDRKPLDAVLAWNRFSFVTETE</sequence>
<dbReference type="EMBL" id="LIZT01000082">
    <property type="protein sequence ID" value="KPJ48971.1"/>
    <property type="molecule type" value="Genomic_DNA"/>
</dbReference>
<dbReference type="InterPro" id="IPR000415">
    <property type="entry name" value="Nitroreductase-like"/>
</dbReference>
<keyword evidence="5" id="KW-0049">Antioxidant</keyword>
<evidence type="ECO:0000256" key="5">
    <source>
        <dbReference type="ARBA" id="ARBA00022862"/>
    </source>
</evidence>
<dbReference type="Pfam" id="PF00578">
    <property type="entry name" value="AhpC-TSA"/>
    <property type="match status" value="1"/>
</dbReference>
<evidence type="ECO:0000256" key="1">
    <source>
        <dbReference type="ARBA" id="ARBA00003330"/>
    </source>
</evidence>
<evidence type="ECO:0000256" key="4">
    <source>
        <dbReference type="ARBA" id="ARBA00022559"/>
    </source>
</evidence>
<feature type="domain" description="Thioredoxin" evidence="12">
    <location>
        <begin position="1"/>
        <end position="140"/>
    </location>
</feature>
<dbReference type="Gene3D" id="3.40.109.10">
    <property type="entry name" value="NADH Oxidase"/>
    <property type="match status" value="1"/>
</dbReference>
<evidence type="ECO:0000256" key="11">
    <source>
        <dbReference type="ARBA" id="ARBA00049091"/>
    </source>
</evidence>
<evidence type="ECO:0000256" key="6">
    <source>
        <dbReference type="ARBA" id="ARBA00023002"/>
    </source>
</evidence>
<dbReference type="CDD" id="cd02138">
    <property type="entry name" value="TdsD-like"/>
    <property type="match status" value="1"/>
</dbReference>
<evidence type="ECO:0000256" key="8">
    <source>
        <dbReference type="ARBA" id="ARBA00023284"/>
    </source>
</evidence>
<dbReference type="PROSITE" id="PS51352">
    <property type="entry name" value="THIOREDOXIN_2"/>
    <property type="match status" value="1"/>
</dbReference>
<dbReference type="AlphaFoldDB" id="A0A0S7WFR4"/>
<comment type="similarity">
    <text evidence="10">Belongs to the peroxiredoxin family. BCP/PrxQ subfamily.</text>
</comment>
<comment type="subunit">
    <text evidence="2">Monomer.</text>
</comment>
<dbReference type="SUPFAM" id="SSF52833">
    <property type="entry name" value="Thioredoxin-like"/>
    <property type="match status" value="1"/>
</dbReference>
<dbReference type="GO" id="GO:0140824">
    <property type="term" value="F:thioredoxin-dependent peroxiredoxin activity"/>
    <property type="evidence" value="ECO:0007669"/>
    <property type="project" value="UniProtKB-EC"/>
</dbReference>
<dbReference type="InterPro" id="IPR036249">
    <property type="entry name" value="Thioredoxin-like_sf"/>
</dbReference>
<evidence type="ECO:0000313" key="14">
    <source>
        <dbReference type="Proteomes" id="UP000051124"/>
    </source>
</evidence>
<dbReference type="InterPro" id="IPR029479">
    <property type="entry name" value="Nitroreductase"/>
</dbReference>
<dbReference type="SUPFAM" id="SSF55469">
    <property type="entry name" value="FMN-dependent nitroreductase-like"/>
    <property type="match status" value="1"/>
</dbReference>
<comment type="function">
    <text evidence="1">Thiol-specific peroxidase that catalyzes the reduction of hydrogen peroxide and organic hydroperoxides to water and alcohols, respectively. Plays a role in cell protection against oxidative stress by detoxifying peroxides and as sensor of hydrogen peroxide-mediated signaling events.</text>
</comment>
<comment type="catalytic activity">
    <reaction evidence="11">
        <text>a hydroperoxide + [thioredoxin]-dithiol = an alcohol + [thioredoxin]-disulfide + H2O</text>
        <dbReference type="Rhea" id="RHEA:62620"/>
        <dbReference type="Rhea" id="RHEA-COMP:10698"/>
        <dbReference type="Rhea" id="RHEA-COMP:10700"/>
        <dbReference type="ChEBI" id="CHEBI:15377"/>
        <dbReference type="ChEBI" id="CHEBI:29950"/>
        <dbReference type="ChEBI" id="CHEBI:30879"/>
        <dbReference type="ChEBI" id="CHEBI:35924"/>
        <dbReference type="ChEBI" id="CHEBI:50058"/>
        <dbReference type="EC" id="1.11.1.24"/>
    </reaction>
</comment>
<name>A0A0S7WFR4_UNCT6</name>
<comment type="caution">
    <text evidence="13">The sequence shown here is derived from an EMBL/GenBank/DDBJ whole genome shotgun (WGS) entry which is preliminary data.</text>
</comment>
<accession>A0A0S7WFR4</accession>
<dbReference type="CDD" id="cd03017">
    <property type="entry name" value="PRX_BCP"/>
    <property type="match status" value="1"/>
</dbReference>
<evidence type="ECO:0000259" key="12">
    <source>
        <dbReference type="PROSITE" id="PS51352"/>
    </source>
</evidence>
<reference evidence="13 14" key="1">
    <citation type="journal article" date="2015" name="Microbiome">
        <title>Genomic resolution of linkages in carbon, nitrogen, and sulfur cycling among widespread estuary sediment bacteria.</title>
        <authorList>
            <person name="Baker B.J."/>
            <person name="Lazar C.S."/>
            <person name="Teske A.P."/>
            <person name="Dick G.J."/>
        </authorList>
    </citation>
    <scope>NUCLEOTIDE SEQUENCE [LARGE SCALE GENOMIC DNA]</scope>
    <source>
        <strain evidence="13">DG_26</strain>
    </source>
</reference>
<organism evidence="13 14">
    <name type="scientific">candidate division TA06 bacterium DG_26</name>
    <dbReference type="NCBI Taxonomy" id="1703771"/>
    <lineage>
        <taxon>Bacteria</taxon>
        <taxon>Bacteria division TA06</taxon>
    </lineage>
</organism>
<gene>
    <name evidence="13" type="ORF">AMJ40_06535</name>
</gene>
<keyword evidence="7" id="KW-1015">Disulfide bond</keyword>
<dbReference type="InterPro" id="IPR000866">
    <property type="entry name" value="AhpC/TSA"/>
</dbReference>
<dbReference type="PANTHER" id="PTHR23026:SF100">
    <property type="entry name" value="NITROREDUCTASE"/>
    <property type="match status" value="1"/>
</dbReference>
<keyword evidence="8" id="KW-0676">Redox-active center</keyword>
<dbReference type="Proteomes" id="UP000051124">
    <property type="component" value="Unassembled WGS sequence"/>
</dbReference>
<dbReference type="EC" id="1.11.1.24" evidence="3"/>
<evidence type="ECO:0000256" key="7">
    <source>
        <dbReference type="ARBA" id="ARBA00023157"/>
    </source>
</evidence>
<dbReference type="PANTHER" id="PTHR23026">
    <property type="entry name" value="NADPH NITROREDUCTASE"/>
    <property type="match status" value="1"/>
</dbReference>
<keyword evidence="4" id="KW-0575">Peroxidase</keyword>
<proteinExistence type="inferred from homology"/>
<dbReference type="InterPro" id="IPR013766">
    <property type="entry name" value="Thioredoxin_domain"/>
</dbReference>
<dbReference type="Gene3D" id="3.40.30.10">
    <property type="entry name" value="Glutaredoxin"/>
    <property type="match status" value="1"/>
</dbReference>
<evidence type="ECO:0000256" key="10">
    <source>
        <dbReference type="ARBA" id="ARBA00038489"/>
    </source>
</evidence>